<evidence type="ECO:0008006" key="3">
    <source>
        <dbReference type="Google" id="ProtNLM"/>
    </source>
</evidence>
<dbReference type="Proteomes" id="UP001153148">
    <property type="component" value="Unassembled WGS sequence"/>
</dbReference>
<protein>
    <recommendedName>
        <fullName evidence="3">CAD protein</fullName>
    </recommendedName>
</protein>
<gene>
    <name evidence="1" type="ORF">TPAB3V08_LOCUS8035</name>
</gene>
<dbReference type="Gene3D" id="3.20.20.140">
    <property type="entry name" value="Metal-dependent hydrolases"/>
    <property type="match status" value="1"/>
</dbReference>
<evidence type="ECO:0000313" key="1">
    <source>
        <dbReference type="EMBL" id="CAG2061080.1"/>
    </source>
</evidence>
<organism evidence="1 2">
    <name type="scientific">Timema podura</name>
    <name type="common">Walking stick</name>
    <dbReference type="NCBI Taxonomy" id="61482"/>
    <lineage>
        <taxon>Eukaryota</taxon>
        <taxon>Metazoa</taxon>
        <taxon>Ecdysozoa</taxon>
        <taxon>Arthropoda</taxon>
        <taxon>Hexapoda</taxon>
        <taxon>Insecta</taxon>
        <taxon>Pterygota</taxon>
        <taxon>Neoptera</taxon>
        <taxon>Polyneoptera</taxon>
        <taxon>Phasmatodea</taxon>
        <taxon>Timematodea</taxon>
        <taxon>Timematoidea</taxon>
        <taxon>Timematidae</taxon>
        <taxon>Timema</taxon>
    </lineage>
</organism>
<accession>A0ABN7NZD8</accession>
<feature type="non-terminal residue" evidence="1">
    <location>
        <position position="1"/>
    </location>
</feature>
<keyword evidence="2" id="KW-1185">Reference proteome</keyword>
<name>A0ABN7NZD8_TIMPD</name>
<dbReference type="SUPFAM" id="SSF51556">
    <property type="entry name" value="Metallo-dependent hydrolases"/>
    <property type="match status" value="1"/>
</dbReference>
<comment type="caution">
    <text evidence="1">The sequence shown here is derived from an EMBL/GenBank/DDBJ whole genome shotgun (WGS) entry which is preliminary data.</text>
</comment>
<dbReference type="InterPro" id="IPR032466">
    <property type="entry name" value="Metal_Hydrolase"/>
</dbReference>
<sequence>AITDHHSFTLVKELAQAGARCDYALYLGASSDNPGTITDLAPAAAGLKMYLNETYTTLKLKNLTDWSKHFDRWPKKFPLCVHAESQTTAAVLLLATLHSRPIHICHVARKEEIEIIRAAKEKGLPVTCEVCPHHLFLTEKDLLRLGSKLGSVRPVLGTEEDQQALWDNLDIIDVFATDHGLSAAKRTEARTKCQNNALPSILTGSNKNTAMDTYWESGVKTAPVQNTKCSVDFVEKLYSVIIADLVSC</sequence>
<reference evidence="1" key="1">
    <citation type="submission" date="2021-03" db="EMBL/GenBank/DDBJ databases">
        <authorList>
            <person name="Tran Van P."/>
        </authorList>
    </citation>
    <scope>NUCLEOTIDE SEQUENCE</scope>
</reference>
<evidence type="ECO:0000313" key="2">
    <source>
        <dbReference type="Proteomes" id="UP001153148"/>
    </source>
</evidence>
<dbReference type="PANTHER" id="PTHR43668">
    <property type="entry name" value="ALLANTOINASE"/>
    <property type="match status" value="1"/>
</dbReference>
<dbReference type="PANTHER" id="PTHR43668:SF2">
    <property type="entry name" value="ALLANTOINASE"/>
    <property type="match status" value="1"/>
</dbReference>
<dbReference type="InterPro" id="IPR050138">
    <property type="entry name" value="DHOase/Allantoinase_Hydrolase"/>
</dbReference>
<proteinExistence type="predicted"/>
<dbReference type="EMBL" id="CAJPIN010014500">
    <property type="protein sequence ID" value="CAG2061080.1"/>
    <property type="molecule type" value="Genomic_DNA"/>
</dbReference>